<reference evidence="2 3" key="1">
    <citation type="submission" date="2019-12" db="EMBL/GenBank/DDBJ databases">
        <title>WGS of CPCC 203550 I12A-02606.</title>
        <authorList>
            <person name="Jiang Z."/>
        </authorList>
    </citation>
    <scope>NUCLEOTIDE SEQUENCE [LARGE SCALE GENOMIC DNA]</scope>
    <source>
        <strain evidence="2 3">I12A-02606</strain>
    </source>
</reference>
<protein>
    <submittedName>
        <fullName evidence="2">DUF1269 domain-containing protein</fullName>
    </submittedName>
</protein>
<proteinExistence type="predicted"/>
<evidence type="ECO:0000256" key="1">
    <source>
        <dbReference type="SAM" id="Phobius"/>
    </source>
</evidence>
<evidence type="ECO:0000313" key="3">
    <source>
        <dbReference type="Proteomes" id="UP000471126"/>
    </source>
</evidence>
<organism evidence="2 3">
    <name type="scientific">Geodermatophilus normandii</name>
    <dbReference type="NCBI Taxonomy" id="1137989"/>
    <lineage>
        <taxon>Bacteria</taxon>
        <taxon>Bacillati</taxon>
        <taxon>Actinomycetota</taxon>
        <taxon>Actinomycetes</taxon>
        <taxon>Geodermatophilales</taxon>
        <taxon>Geodermatophilaceae</taxon>
        <taxon>Geodermatophilus</taxon>
    </lineage>
</organism>
<comment type="caution">
    <text evidence="2">The sequence shown here is derived from an EMBL/GenBank/DDBJ whole genome shotgun (WGS) entry which is preliminary data.</text>
</comment>
<keyword evidence="1" id="KW-1133">Transmembrane helix</keyword>
<dbReference type="Pfam" id="PF06897">
    <property type="entry name" value="DUF1269"/>
    <property type="match status" value="1"/>
</dbReference>
<gene>
    <name evidence="2" type="ORF">GCU54_12870</name>
</gene>
<dbReference type="Proteomes" id="UP000471126">
    <property type="component" value="Unassembled WGS sequence"/>
</dbReference>
<evidence type="ECO:0000313" key="2">
    <source>
        <dbReference type="EMBL" id="NEM06900.1"/>
    </source>
</evidence>
<dbReference type="RefSeq" id="WP_163477040.1">
    <property type="nucleotide sequence ID" value="NZ_JAAGWE010000020.1"/>
</dbReference>
<sequence length="161" mass="17234">MSTLSVWRFDTPDGAENAVGTLGELSQQKLITVHDAATVSWQPGAKKPRTRQLQDLTSAGARGGAFWGMLFGLLFLVPLLGAAIGAAAGALTGRLTDVGIDDTSIKRAREEITPGTSALFVLTSDAVRDRVQEAFAGERAELLFTNLTREQEDTLREAFAE</sequence>
<accession>A0A6P0GI26</accession>
<dbReference type="AlphaFoldDB" id="A0A6P0GI26"/>
<feature type="transmembrane region" description="Helical" evidence="1">
    <location>
        <begin position="65"/>
        <end position="91"/>
    </location>
</feature>
<keyword evidence="1" id="KW-0472">Membrane</keyword>
<name>A0A6P0GI26_9ACTN</name>
<keyword evidence="1" id="KW-0812">Transmembrane</keyword>
<dbReference type="InterPro" id="IPR009200">
    <property type="entry name" value="DUF1269_membrane"/>
</dbReference>
<dbReference type="EMBL" id="JAAGWE010000020">
    <property type="protein sequence ID" value="NEM06900.1"/>
    <property type="molecule type" value="Genomic_DNA"/>
</dbReference>